<comment type="subcellular location">
    <subcellularLocation>
        <location evidence="10">Cytoplasm</location>
    </subcellularLocation>
</comment>
<dbReference type="Gene3D" id="2.40.50.140">
    <property type="entry name" value="Nucleic acid-binding proteins"/>
    <property type="match status" value="1"/>
</dbReference>
<evidence type="ECO:0000256" key="7">
    <source>
        <dbReference type="ARBA" id="ARBA00022833"/>
    </source>
</evidence>
<evidence type="ECO:0000313" key="14">
    <source>
        <dbReference type="Proteomes" id="UP000199345"/>
    </source>
</evidence>
<dbReference type="GO" id="GO:0003924">
    <property type="term" value="F:GTPase activity"/>
    <property type="evidence" value="ECO:0007669"/>
    <property type="project" value="UniProtKB-UniRule"/>
</dbReference>
<feature type="binding site" evidence="10">
    <location>
        <begin position="125"/>
        <end position="128"/>
    </location>
    <ligand>
        <name>GTP</name>
        <dbReference type="ChEBI" id="CHEBI:37565"/>
    </ligand>
</feature>
<dbReference type="GO" id="GO:0005525">
    <property type="term" value="F:GTP binding"/>
    <property type="evidence" value="ECO:0007669"/>
    <property type="project" value="UniProtKB-UniRule"/>
</dbReference>
<keyword evidence="1 10" id="KW-0963">Cytoplasm</keyword>
<organism evidence="13 14">
    <name type="scientific">Nitrosomonas marina</name>
    <dbReference type="NCBI Taxonomy" id="917"/>
    <lineage>
        <taxon>Bacteria</taxon>
        <taxon>Pseudomonadati</taxon>
        <taxon>Pseudomonadota</taxon>
        <taxon>Betaproteobacteria</taxon>
        <taxon>Nitrosomonadales</taxon>
        <taxon>Nitrosomonadaceae</taxon>
        <taxon>Nitrosomonas</taxon>
    </lineage>
</organism>
<comment type="subunit">
    <text evidence="10">Monomer. Associates with 30S ribosomal subunit, binds 16S rRNA.</text>
</comment>
<dbReference type="CDD" id="cd04466">
    <property type="entry name" value="S1_YloQ_GTPase"/>
    <property type="match status" value="1"/>
</dbReference>
<dbReference type="Gene3D" id="1.10.40.50">
    <property type="entry name" value="Probable gtpase engc, domain 3"/>
    <property type="match status" value="1"/>
</dbReference>
<feature type="binding site" evidence="10">
    <location>
        <position position="264"/>
    </location>
    <ligand>
        <name>Zn(2+)</name>
        <dbReference type="ChEBI" id="CHEBI:29105"/>
    </ligand>
</feature>
<dbReference type="InterPro" id="IPR030378">
    <property type="entry name" value="G_CP_dom"/>
</dbReference>
<evidence type="ECO:0000256" key="6">
    <source>
        <dbReference type="ARBA" id="ARBA00022801"/>
    </source>
</evidence>
<dbReference type="GO" id="GO:0042274">
    <property type="term" value="P:ribosomal small subunit biogenesis"/>
    <property type="evidence" value="ECO:0007669"/>
    <property type="project" value="UniProtKB-UniRule"/>
</dbReference>
<dbReference type="PROSITE" id="PS50936">
    <property type="entry name" value="ENGC_GTPASE"/>
    <property type="match status" value="1"/>
</dbReference>
<dbReference type="Proteomes" id="UP000199345">
    <property type="component" value="Unassembled WGS sequence"/>
</dbReference>
<evidence type="ECO:0000256" key="3">
    <source>
        <dbReference type="ARBA" id="ARBA00022723"/>
    </source>
</evidence>
<dbReference type="PANTHER" id="PTHR32120:SF11">
    <property type="entry name" value="SMALL RIBOSOMAL SUBUNIT BIOGENESIS GTPASE RSGA 1, MITOCHONDRIAL-RELATED"/>
    <property type="match status" value="1"/>
</dbReference>
<gene>
    <name evidence="10" type="primary">rsgA</name>
    <name evidence="13" type="ORF">SAMN05216326_10185</name>
</gene>
<dbReference type="EC" id="3.6.1.-" evidence="10"/>
<comment type="cofactor">
    <cofactor evidence="10">
        <name>Zn(2+)</name>
        <dbReference type="ChEBI" id="CHEBI:29105"/>
    </cofactor>
    <text evidence="10">Binds 1 zinc ion per subunit.</text>
</comment>
<sequence>MNAFQPHGSSHQTGLVIAVFGRHYSVETAEGELLSCVMRGKKGGVACGDKVTIRATGTDQGVIEALHPRKTLLYRSDAFKEKIIAANVSQIIIVVAAVPSYSEELVNRCLIAAESQKIRSILVLNKTDLTEPTQNATETLSLYEAIGYPLIRVSAIQNISPLKPYLKNHLSVLAGQSGMGKSTLLNALVPGAQRATADISTALDSGCHTTTHSRLYHLDADSAIIDSPGIQAFGLHHVSNEDIAWCFIEFRPYIGHCRFHNCRHLNEPGCALIIAAENGKISDRRLMYYQKLQQH</sequence>
<keyword evidence="6 10" id="KW-0378">Hydrolase</keyword>
<keyword evidence="3 10" id="KW-0479">Metal-binding</keyword>
<dbReference type="GO" id="GO:0046872">
    <property type="term" value="F:metal ion binding"/>
    <property type="evidence" value="ECO:0007669"/>
    <property type="project" value="UniProtKB-KW"/>
</dbReference>
<reference evidence="14" key="1">
    <citation type="submission" date="2016-10" db="EMBL/GenBank/DDBJ databases">
        <authorList>
            <person name="Varghese N."/>
            <person name="Submissions S."/>
        </authorList>
    </citation>
    <scope>NUCLEOTIDE SEQUENCE [LARGE SCALE GENOMIC DNA]</scope>
    <source>
        <strain evidence="14">Nm71</strain>
    </source>
</reference>
<evidence type="ECO:0000313" key="13">
    <source>
        <dbReference type="EMBL" id="SES64049.1"/>
    </source>
</evidence>
<evidence type="ECO:0000256" key="2">
    <source>
        <dbReference type="ARBA" id="ARBA00022517"/>
    </source>
</evidence>
<keyword evidence="4 10" id="KW-0699">rRNA-binding</keyword>
<keyword evidence="2 10" id="KW-0690">Ribosome biogenesis</keyword>
<evidence type="ECO:0000256" key="5">
    <source>
        <dbReference type="ARBA" id="ARBA00022741"/>
    </source>
</evidence>
<dbReference type="CDD" id="cd01854">
    <property type="entry name" value="YjeQ_EngC"/>
    <property type="match status" value="1"/>
</dbReference>
<feature type="binding site" evidence="10">
    <location>
        <begin position="175"/>
        <end position="183"/>
    </location>
    <ligand>
        <name>GTP</name>
        <dbReference type="ChEBI" id="CHEBI:37565"/>
    </ligand>
</feature>
<feature type="binding site" evidence="10">
    <location>
        <position position="257"/>
    </location>
    <ligand>
        <name>Zn(2+)</name>
        <dbReference type="ChEBI" id="CHEBI:29105"/>
    </ligand>
</feature>
<dbReference type="NCBIfam" id="TIGR00157">
    <property type="entry name" value="ribosome small subunit-dependent GTPase A"/>
    <property type="match status" value="1"/>
</dbReference>
<proteinExistence type="inferred from homology"/>
<dbReference type="InterPro" id="IPR012340">
    <property type="entry name" value="NA-bd_OB-fold"/>
</dbReference>
<keyword evidence="14" id="KW-1185">Reference proteome</keyword>
<evidence type="ECO:0000256" key="8">
    <source>
        <dbReference type="ARBA" id="ARBA00022884"/>
    </source>
</evidence>
<dbReference type="GO" id="GO:0019843">
    <property type="term" value="F:rRNA binding"/>
    <property type="evidence" value="ECO:0007669"/>
    <property type="project" value="UniProtKB-KW"/>
</dbReference>
<protein>
    <recommendedName>
        <fullName evidence="10">Small ribosomal subunit biogenesis GTPase RsgA</fullName>
        <ecNumber evidence="10">3.6.1.-</ecNumber>
    </recommendedName>
</protein>
<comment type="function">
    <text evidence="10">One of several proteins that assist in the late maturation steps of the functional core of the 30S ribosomal subunit. Helps release RbfA from mature subunits. May play a role in the assembly of ribosomal proteins into the subunit. Circularly permuted GTPase that catalyzes slow GTP hydrolysis, GTPase activity is stimulated by the 30S ribosomal subunit.</text>
</comment>
<feature type="domain" description="EngC GTPase" evidence="11">
    <location>
        <begin position="86"/>
        <end position="231"/>
    </location>
</feature>
<dbReference type="InterPro" id="IPR010914">
    <property type="entry name" value="RsgA_GTPase_dom"/>
</dbReference>
<dbReference type="PANTHER" id="PTHR32120">
    <property type="entry name" value="SMALL RIBOSOMAL SUBUNIT BIOGENESIS GTPASE RSGA"/>
    <property type="match status" value="1"/>
</dbReference>
<accession>A0A1H9Y5J5</accession>
<dbReference type="InterPro" id="IPR031944">
    <property type="entry name" value="RsgA_N"/>
</dbReference>
<dbReference type="InterPro" id="IPR004881">
    <property type="entry name" value="Ribosome_biogen_GTPase_RsgA"/>
</dbReference>
<dbReference type="EMBL" id="FOIA01000001">
    <property type="protein sequence ID" value="SES64049.1"/>
    <property type="molecule type" value="Genomic_DNA"/>
</dbReference>
<dbReference type="PROSITE" id="PS51721">
    <property type="entry name" value="G_CP"/>
    <property type="match status" value="1"/>
</dbReference>
<dbReference type="RefSeq" id="WP_256207365.1">
    <property type="nucleotide sequence ID" value="NZ_FOIA01000001.1"/>
</dbReference>
<name>A0A1H9Y5J5_9PROT</name>
<dbReference type="SUPFAM" id="SSF50249">
    <property type="entry name" value="Nucleic acid-binding proteins"/>
    <property type="match status" value="1"/>
</dbReference>
<keyword evidence="7 10" id="KW-0862">Zinc</keyword>
<dbReference type="GO" id="GO:0005737">
    <property type="term" value="C:cytoplasm"/>
    <property type="evidence" value="ECO:0007669"/>
    <property type="project" value="UniProtKB-SubCell"/>
</dbReference>
<evidence type="ECO:0000256" key="1">
    <source>
        <dbReference type="ARBA" id="ARBA00022490"/>
    </source>
</evidence>
<evidence type="ECO:0000259" key="11">
    <source>
        <dbReference type="PROSITE" id="PS50936"/>
    </source>
</evidence>
<dbReference type="InterPro" id="IPR027417">
    <property type="entry name" value="P-loop_NTPase"/>
</dbReference>
<feature type="binding site" evidence="10">
    <location>
        <position position="262"/>
    </location>
    <ligand>
        <name>Zn(2+)</name>
        <dbReference type="ChEBI" id="CHEBI:29105"/>
    </ligand>
</feature>
<evidence type="ECO:0000256" key="9">
    <source>
        <dbReference type="ARBA" id="ARBA00023134"/>
    </source>
</evidence>
<dbReference type="AlphaFoldDB" id="A0A1H9Y5J5"/>
<evidence type="ECO:0000256" key="10">
    <source>
        <dbReference type="HAMAP-Rule" id="MF_01820"/>
    </source>
</evidence>
<comment type="similarity">
    <text evidence="10">Belongs to the TRAFAC class YlqF/YawG GTPase family. RsgA subfamily.</text>
</comment>
<dbReference type="Pfam" id="PF03193">
    <property type="entry name" value="RsgA_GTPase"/>
    <property type="match status" value="1"/>
</dbReference>
<feature type="domain" description="CP-type G" evidence="12">
    <location>
        <begin position="80"/>
        <end position="233"/>
    </location>
</feature>
<feature type="binding site" evidence="10">
    <location>
        <position position="270"/>
    </location>
    <ligand>
        <name>Zn(2+)</name>
        <dbReference type="ChEBI" id="CHEBI:29105"/>
    </ligand>
</feature>
<keyword evidence="8 10" id="KW-0694">RNA-binding</keyword>
<keyword evidence="9 10" id="KW-0342">GTP-binding</keyword>
<keyword evidence="5 10" id="KW-0547">Nucleotide-binding</keyword>
<dbReference type="SUPFAM" id="SSF52540">
    <property type="entry name" value="P-loop containing nucleoside triphosphate hydrolases"/>
    <property type="match status" value="1"/>
</dbReference>
<dbReference type="Gene3D" id="3.40.50.300">
    <property type="entry name" value="P-loop containing nucleotide triphosphate hydrolases"/>
    <property type="match status" value="1"/>
</dbReference>
<dbReference type="HAMAP" id="MF_01820">
    <property type="entry name" value="GTPase_RsgA"/>
    <property type="match status" value="1"/>
</dbReference>
<evidence type="ECO:0000259" key="12">
    <source>
        <dbReference type="PROSITE" id="PS51721"/>
    </source>
</evidence>
<evidence type="ECO:0000256" key="4">
    <source>
        <dbReference type="ARBA" id="ARBA00022730"/>
    </source>
</evidence>